<evidence type="ECO:0000256" key="1">
    <source>
        <dbReference type="ARBA" id="ARBA00022491"/>
    </source>
</evidence>
<evidence type="ECO:0000313" key="7">
    <source>
        <dbReference type="Proteomes" id="UP001500902"/>
    </source>
</evidence>
<name>A0ABP7B6S1_9ACTN</name>
<evidence type="ECO:0000256" key="4">
    <source>
        <dbReference type="ARBA" id="ARBA00023163"/>
    </source>
</evidence>
<accession>A0ABP7B6S1</accession>
<comment type="caution">
    <text evidence="6">The sequence shown here is derived from an EMBL/GenBank/DDBJ whole genome shotgun (WGS) entry which is preliminary data.</text>
</comment>
<dbReference type="CDD" id="cd00592">
    <property type="entry name" value="HTH_MerR-like"/>
    <property type="match status" value="1"/>
</dbReference>
<dbReference type="PANTHER" id="PTHR30204:SF69">
    <property type="entry name" value="MERR-FAMILY TRANSCRIPTIONAL REGULATOR"/>
    <property type="match status" value="1"/>
</dbReference>
<keyword evidence="2" id="KW-0805">Transcription regulation</keyword>
<dbReference type="InterPro" id="IPR000551">
    <property type="entry name" value="MerR-type_HTH_dom"/>
</dbReference>
<dbReference type="EMBL" id="BAAAZP010000017">
    <property type="protein sequence ID" value="GAA3651189.1"/>
    <property type="molecule type" value="Genomic_DNA"/>
</dbReference>
<dbReference type="PRINTS" id="PR00040">
    <property type="entry name" value="HTHMERR"/>
</dbReference>
<sequence length="90" mass="10482">MGIGELAARFGLATHVLRHWETMGLIRPVRRSGGRRRYSEDQVSRVTMIVRGKAAGLRLEQLREMFEAGTAGERRELLQRHRAELEWRVR</sequence>
<dbReference type="PROSITE" id="PS50937">
    <property type="entry name" value="HTH_MERR_2"/>
    <property type="match status" value="1"/>
</dbReference>
<evidence type="ECO:0000259" key="5">
    <source>
        <dbReference type="PROSITE" id="PS50937"/>
    </source>
</evidence>
<dbReference type="InterPro" id="IPR047057">
    <property type="entry name" value="MerR_fam"/>
</dbReference>
<organism evidence="6 7">
    <name type="scientific">Nonomuraea antimicrobica</name>
    <dbReference type="NCBI Taxonomy" id="561173"/>
    <lineage>
        <taxon>Bacteria</taxon>
        <taxon>Bacillati</taxon>
        <taxon>Actinomycetota</taxon>
        <taxon>Actinomycetes</taxon>
        <taxon>Streptosporangiales</taxon>
        <taxon>Streptosporangiaceae</taxon>
        <taxon>Nonomuraea</taxon>
    </lineage>
</organism>
<keyword evidence="4" id="KW-0804">Transcription</keyword>
<feature type="domain" description="HTH merR-type" evidence="5">
    <location>
        <begin position="1"/>
        <end position="68"/>
    </location>
</feature>
<keyword evidence="3" id="KW-0238">DNA-binding</keyword>
<evidence type="ECO:0000256" key="3">
    <source>
        <dbReference type="ARBA" id="ARBA00023125"/>
    </source>
</evidence>
<proteinExistence type="predicted"/>
<dbReference type="InterPro" id="IPR009061">
    <property type="entry name" value="DNA-bd_dom_put_sf"/>
</dbReference>
<keyword evidence="1" id="KW-0678">Repressor</keyword>
<protein>
    <recommendedName>
        <fullName evidence="5">HTH merR-type domain-containing protein</fullName>
    </recommendedName>
</protein>
<keyword evidence="7" id="KW-1185">Reference proteome</keyword>
<dbReference type="SMART" id="SM00422">
    <property type="entry name" value="HTH_MERR"/>
    <property type="match status" value="1"/>
</dbReference>
<evidence type="ECO:0000256" key="2">
    <source>
        <dbReference type="ARBA" id="ARBA00023015"/>
    </source>
</evidence>
<dbReference type="Proteomes" id="UP001500902">
    <property type="component" value="Unassembled WGS sequence"/>
</dbReference>
<reference evidence="7" key="1">
    <citation type="journal article" date="2019" name="Int. J. Syst. Evol. Microbiol.">
        <title>The Global Catalogue of Microorganisms (GCM) 10K type strain sequencing project: providing services to taxonomists for standard genome sequencing and annotation.</title>
        <authorList>
            <consortium name="The Broad Institute Genomics Platform"/>
            <consortium name="The Broad Institute Genome Sequencing Center for Infectious Disease"/>
            <person name="Wu L."/>
            <person name="Ma J."/>
        </authorList>
    </citation>
    <scope>NUCLEOTIDE SEQUENCE [LARGE SCALE GENOMIC DNA]</scope>
    <source>
        <strain evidence="7">JCM 16904</strain>
    </source>
</reference>
<dbReference type="PANTHER" id="PTHR30204">
    <property type="entry name" value="REDOX-CYCLING DRUG-SENSING TRANSCRIPTIONAL ACTIVATOR SOXR"/>
    <property type="match status" value="1"/>
</dbReference>
<dbReference type="SUPFAM" id="SSF46955">
    <property type="entry name" value="Putative DNA-binding domain"/>
    <property type="match status" value="1"/>
</dbReference>
<dbReference type="Pfam" id="PF13411">
    <property type="entry name" value="MerR_1"/>
    <property type="match status" value="1"/>
</dbReference>
<evidence type="ECO:0000313" key="6">
    <source>
        <dbReference type="EMBL" id="GAA3651189.1"/>
    </source>
</evidence>
<dbReference type="Gene3D" id="1.10.1660.10">
    <property type="match status" value="1"/>
</dbReference>
<gene>
    <name evidence="6" type="ORF">GCM10022224_012600</name>
</gene>